<evidence type="ECO:0000256" key="1">
    <source>
        <dbReference type="SAM" id="SignalP"/>
    </source>
</evidence>
<accession>A0ABS9YLX7</accession>
<evidence type="ECO:0000313" key="3">
    <source>
        <dbReference type="Proteomes" id="UP001165269"/>
    </source>
</evidence>
<name>A0ABS9YLX7_9ACTN</name>
<dbReference type="EMBL" id="JALDAY010000018">
    <property type="protein sequence ID" value="MCI3278160.1"/>
    <property type="molecule type" value="Genomic_DNA"/>
</dbReference>
<dbReference type="RefSeq" id="WP_242776527.1">
    <property type="nucleotide sequence ID" value="NZ_JALDAY010000018.1"/>
</dbReference>
<feature type="signal peptide" evidence="1">
    <location>
        <begin position="1"/>
        <end position="22"/>
    </location>
</feature>
<sequence>MSSRRTAAALAALVLIAVPIAACSTGDGAIGGTSHNRSMMGGNSQSWSSGMMGGTPQSWAPAMMGGYYWLPGDGVPVSTLAQARAHADAFARRFGLRVGEVMQFSRNFYAELRTPAGKPATEILVDPADGDTGIEYGPAMMWNTEYGMHHRGAIPARFTPAQARARARQWLRDRSSDLTVGEAEAYPGYYTLHTLRSGKIDGMLSVNASSGAVWDHTWHGRYIATG</sequence>
<reference evidence="2" key="1">
    <citation type="submission" date="2022-03" db="EMBL/GenBank/DDBJ databases">
        <title>Streptomyces 7R015 and 7R016 isolated from Barleria lupulina in Thailand.</title>
        <authorList>
            <person name="Kanchanasin P."/>
            <person name="Phongsopitanun W."/>
            <person name="Tanasupawat S."/>
        </authorList>
    </citation>
    <scope>NUCLEOTIDE SEQUENCE</scope>
    <source>
        <strain evidence="2">7R015</strain>
    </source>
</reference>
<organism evidence="2 3">
    <name type="scientific">Streptomyces cylindrosporus</name>
    <dbReference type="NCBI Taxonomy" id="2927583"/>
    <lineage>
        <taxon>Bacteria</taxon>
        <taxon>Bacillati</taxon>
        <taxon>Actinomycetota</taxon>
        <taxon>Actinomycetes</taxon>
        <taxon>Kitasatosporales</taxon>
        <taxon>Streptomycetaceae</taxon>
        <taxon>Streptomyces</taxon>
    </lineage>
</organism>
<evidence type="ECO:0008006" key="4">
    <source>
        <dbReference type="Google" id="ProtNLM"/>
    </source>
</evidence>
<proteinExistence type="predicted"/>
<protein>
    <recommendedName>
        <fullName evidence="4">Peptidase M4</fullName>
    </recommendedName>
</protein>
<feature type="chain" id="PRO_5045286868" description="Peptidase M4" evidence="1">
    <location>
        <begin position="23"/>
        <end position="226"/>
    </location>
</feature>
<evidence type="ECO:0000313" key="2">
    <source>
        <dbReference type="EMBL" id="MCI3278160.1"/>
    </source>
</evidence>
<gene>
    <name evidence="2" type="ORF">MQP27_44545</name>
</gene>
<keyword evidence="3" id="KW-1185">Reference proteome</keyword>
<comment type="caution">
    <text evidence="2">The sequence shown here is derived from an EMBL/GenBank/DDBJ whole genome shotgun (WGS) entry which is preliminary data.</text>
</comment>
<keyword evidence="1" id="KW-0732">Signal</keyword>
<dbReference type="Proteomes" id="UP001165269">
    <property type="component" value="Unassembled WGS sequence"/>
</dbReference>